<dbReference type="PANTHER" id="PTHR48299:SF2">
    <property type="entry name" value="ATP-DEPENDENT DNA HELICASE"/>
    <property type="match status" value="1"/>
</dbReference>
<reference evidence="1" key="1">
    <citation type="submission" date="2015-12" db="EMBL/GenBank/DDBJ databases">
        <title>Update maize B73 reference genome by single molecule sequencing technologies.</title>
        <authorList>
            <consortium name="Maize Genome Sequencing Project"/>
            <person name="Ware D."/>
        </authorList>
    </citation>
    <scope>NUCLEOTIDE SEQUENCE</scope>
    <source>
        <tissue evidence="1">Seedling</tissue>
    </source>
</reference>
<dbReference type="ExpressionAtlas" id="A0A1D6FSK9">
    <property type="expression patterns" value="baseline and differential"/>
</dbReference>
<dbReference type="InterPro" id="IPR012340">
    <property type="entry name" value="NA-bd_OB-fold"/>
</dbReference>
<accession>A0A1D6FSK9</accession>
<sequence length="504" mass="59755">MEPTVLNRERNAADRQKRMPMLFDDYRDEDYYVLPRKFSIVARVEVKFPIEPRYRDRKHFILSDINGAKIEAMTSSYETVKHFNNLLHEKHVFKMHNVDFSISMGAHQFRHISGPMELYLTRQTVVEPYTVPFQMPPFPKHIFLSLADIAELPNRTLVDIMAIVVHLDIIHRTMWGPFRKIVVMDARWSLHAIKVWGDLLNKNALRWVLAKENCSIIIGTMFRRFRRQECLESSDYTTIHFNPFNHNNHHFERKKHWIQSTKPYPISLSLQQLKNIFDVNKPMDKDCFNIAVRMIACSDALFLLENKYHYMDLQFCSITNYGQDPRLRAKLDTNVLANLFECWPDMEYTISDCSQILLPFCFLGHFSLYVFNMNTRSIYIMDSMPLPSWFKGNDPSMHYIHKIHNIANNMNVAMELANPTWKDDIYKWRRIVPSWVPKTLNWDLSGFLVINFMHSWNGKRLPCISTTSSVLRTKFLVELMKYQENECNDNIPEEIQKIIKRISV</sequence>
<dbReference type="SUPFAM" id="SSF54001">
    <property type="entry name" value="Cysteine proteinases"/>
    <property type="match status" value="1"/>
</dbReference>
<organism evidence="1">
    <name type="scientific">Zea mays</name>
    <name type="common">Maize</name>
    <dbReference type="NCBI Taxonomy" id="4577"/>
    <lineage>
        <taxon>Eukaryota</taxon>
        <taxon>Viridiplantae</taxon>
        <taxon>Streptophyta</taxon>
        <taxon>Embryophyta</taxon>
        <taxon>Tracheophyta</taxon>
        <taxon>Spermatophyta</taxon>
        <taxon>Magnoliopsida</taxon>
        <taxon>Liliopsida</taxon>
        <taxon>Poales</taxon>
        <taxon>Poaceae</taxon>
        <taxon>PACMAD clade</taxon>
        <taxon>Panicoideae</taxon>
        <taxon>Andropogonodae</taxon>
        <taxon>Andropogoneae</taxon>
        <taxon>Tripsacinae</taxon>
        <taxon>Zea</taxon>
    </lineage>
</organism>
<protein>
    <recommendedName>
        <fullName evidence="2">Ubiquitin-like protease family profile domain-containing protein</fullName>
    </recommendedName>
</protein>
<dbReference type="PANTHER" id="PTHR48299">
    <property type="entry name" value="ACT DOMAIN-CONTAINING PROTEIN ACR9"/>
    <property type="match status" value="1"/>
</dbReference>
<dbReference type="Gene3D" id="3.40.395.10">
    <property type="entry name" value="Adenoviral Proteinase, Chain A"/>
    <property type="match status" value="1"/>
</dbReference>
<gene>
    <name evidence="1" type="ORF">ZEAMMB73_Zm00001d010648</name>
</gene>
<dbReference type="Gene3D" id="2.40.50.140">
    <property type="entry name" value="Nucleic acid-binding proteins"/>
    <property type="match status" value="2"/>
</dbReference>
<dbReference type="InterPro" id="IPR038765">
    <property type="entry name" value="Papain-like_cys_pep_sf"/>
</dbReference>
<name>A0A1D6FSK9_MAIZE</name>
<dbReference type="AlphaFoldDB" id="A0A1D6FSK9"/>
<evidence type="ECO:0008006" key="2">
    <source>
        <dbReference type="Google" id="ProtNLM"/>
    </source>
</evidence>
<dbReference type="InParanoid" id="A0A1D6FSK9"/>
<proteinExistence type="predicted"/>
<evidence type="ECO:0000313" key="1">
    <source>
        <dbReference type="EMBL" id="AQK94547.1"/>
    </source>
</evidence>
<dbReference type="EMBL" id="CM000784">
    <property type="protein sequence ID" value="AQK94547.1"/>
    <property type="molecule type" value="Genomic_DNA"/>
</dbReference>